<organism evidence="1 2">
    <name type="scientific">Panagrolaimus sp. JU765</name>
    <dbReference type="NCBI Taxonomy" id="591449"/>
    <lineage>
        <taxon>Eukaryota</taxon>
        <taxon>Metazoa</taxon>
        <taxon>Ecdysozoa</taxon>
        <taxon>Nematoda</taxon>
        <taxon>Chromadorea</taxon>
        <taxon>Rhabditida</taxon>
        <taxon>Tylenchina</taxon>
        <taxon>Panagrolaimomorpha</taxon>
        <taxon>Panagrolaimoidea</taxon>
        <taxon>Panagrolaimidae</taxon>
        <taxon>Panagrolaimus</taxon>
    </lineage>
</organism>
<reference evidence="2" key="1">
    <citation type="submission" date="2022-11" db="UniProtKB">
        <authorList>
            <consortium name="WormBaseParasite"/>
        </authorList>
    </citation>
    <scope>IDENTIFICATION</scope>
</reference>
<accession>A0AC34QGW6</accession>
<proteinExistence type="predicted"/>
<protein>
    <submittedName>
        <fullName evidence="2">BTB domain-containing protein</fullName>
    </submittedName>
</protein>
<name>A0AC34QGW6_9BILA</name>
<evidence type="ECO:0000313" key="1">
    <source>
        <dbReference type="Proteomes" id="UP000887576"/>
    </source>
</evidence>
<evidence type="ECO:0000313" key="2">
    <source>
        <dbReference type="WBParaSite" id="JU765_v2.g1635.t1"/>
    </source>
</evidence>
<dbReference type="WBParaSite" id="JU765_v2.g1635.t1">
    <property type="protein sequence ID" value="JU765_v2.g1635.t1"/>
    <property type="gene ID" value="JU765_v2.g1635"/>
</dbReference>
<dbReference type="Proteomes" id="UP000887576">
    <property type="component" value="Unplaced"/>
</dbReference>
<sequence>MFSNTAQLFETKTNYDVIFEVCGKEIKAHRQILALKSDVFYLQFFNPIWSKQDKNGKTVIKIMDPNIEVENFEDFIKYFYINKIQFSGDNVFGILYLGNIYNVQNLVIEAEKFIWKNLAEENLIDVANSASFVNSQVLVQKCVQKIVKHRFLNPNFFNLLDKSIIIEVLKKNNKWQMITADISIENDEERVLNIEVELFHLIVGWGNHQLEKKNMENNRENLRKILEDVLPFIRFPLIPGNVFHNQVWSTGLLSTETYEQIMQIKKSGKEHEFPFSNIPRTGSLIYMAIDY</sequence>